<evidence type="ECO:0008006" key="3">
    <source>
        <dbReference type="Google" id="ProtNLM"/>
    </source>
</evidence>
<dbReference type="eggNOG" id="COG3227">
    <property type="taxonomic scope" value="Bacteria"/>
</dbReference>
<sequence>MDKLKVLLLTFSFMLLSISSCFAWGLGWGWGDLDDIGDRPLIQYYAHTLENGWSDRANDGEAAGDPYGSQTIDAIRVQFLTGRNMYVMYRVHVQNGEWTGWAMNGSTAGIYGKPIDGIQIALGSWRGDLWSVSYKGRIKNQGWSREWLPEGEILGNLQDPILSFRVRVQ</sequence>
<name>A0A0B2JWX3_9FIRM</name>
<reference evidence="1 2" key="1">
    <citation type="journal article" date="2013" name="PLoS ONE">
        <title>Identification and characterization of three novel lipases belonging to families II and V from Anaerovibrio lipolyticus 5ST.</title>
        <authorList>
            <person name="Prive F."/>
            <person name="Kaderbhai N.N."/>
            <person name="Girdwood S."/>
            <person name="Worgan H.J."/>
            <person name="Pinloche E."/>
            <person name="Scollan N.D."/>
            <person name="Huws S.A."/>
            <person name="Newbold C.J."/>
        </authorList>
    </citation>
    <scope>NUCLEOTIDE SEQUENCE [LARGE SCALE GENOMIC DNA]</scope>
    <source>
        <strain evidence="1 2">5S</strain>
    </source>
</reference>
<evidence type="ECO:0000313" key="1">
    <source>
        <dbReference type="EMBL" id="KHM52119.1"/>
    </source>
</evidence>
<accession>A0A0B2JWX3</accession>
<keyword evidence="2" id="KW-1185">Reference proteome</keyword>
<dbReference type="RefSeq" id="WP_039208081.1">
    <property type="nucleotide sequence ID" value="NZ_JSCE01000134.1"/>
</dbReference>
<comment type="caution">
    <text evidence="1">The sequence shown here is derived from an EMBL/GenBank/DDBJ whole genome shotgun (WGS) entry which is preliminary data.</text>
</comment>
<organism evidence="1 2">
    <name type="scientific">Anaerovibrio lipolyticus</name>
    <dbReference type="NCBI Taxonomy" id="82374"/>
    <lineage>
        <taxon>Bacteria</taxon>
        <taxon>Bacillati</taxon>
        <taxon>Bacillota</taxon>
        <taxon>Negativicutes</taxon>
        <taxon>Selenomonadales</taxon>
        <taxon>Selenomonadaceae</taxon>
        <taxon>Anaerovibrio</taxon>
    </lineage>
</organism>
<dbReference type="PROSITE" id="PS51257">
    <property type="entry name" value="PROKAR_LIPOPROTEIN"/>
    <property type="match status" value="1"/>
</dbReference>
<dbReference type="EMBL" id="JSCE01000134">
    <property type="protein sequence ID" value="KHM52119.1"/>
    <property type="molecule type" value="Genomic_DNA"/>
</dbReference>
<proteinExistence type="predicted"/>
<dbReference type="AlphaFoldDB" id="A0A0B2JWX3"/>
<evidence type="ECO:0000313" key="2">
    <source>
        <dbReference type="Proteomes" id="UP000030993"/>
    </source>
</evidence>
<protein>
    <recommendedName>
        <fullName evidence="3">Clostridial hydrophobic W</fullName>
    </recommendedName>
</protein>
<dbReference type="STRING" id="82374.NZ47_06625"/>
<dbReference type="Proteomes" id="UP000030993">
    <property type="component" value="Unassembled WGS sequence"/>
</dbReference>
<gene>
    <name evidence="1" type="ORF">NZ47_06625</name>
</gene>